<evidence type="ECO:0000313" key="8">
    <source>
        <dbReference type="Proteomes" id="UP001176961"/>
    </source>
</evidence>
<sequence length="263" mass="30179">MVFEGEYGPLLTSSQVDLETCEEIGTNVVTYVWYRLLQIVWVIVAAVSTLNISRVYFTYIKSSKLHVNIQVLSAILVEYLLYYGASFDELHISTTHTAYEVTGRINIILLFNICSSAFTMATMIGLLLMNIRRKRFAIGVISHRFQAEENIVTTNFIARIAFVQLIAFCVQSLCGLLLRIYGSYIYDVNNRPIGNSLRLLLQVMPLFTLIMSIVVATTMRSIAEKRRSKLHNLMCTTNDIEYNVKFLQDQWSRIEPKSKNYLK</sequence>
<gene>
    <name evidence="7" type="ORF">CYNAS_LOCUS15912</name>
</gene>
<dbReference type="GO" id="GO:0016020">
    <property type="term" value="C:membrane"/>
    <property type="evidence" value="ECO:0007669"/>
    <property type="project" value="UniProtKB-SubCell"/>
</dbReference>
<dbReference type="PANTHER" id="PTHR31216:SF11">
    <property type="entry name" value="SERPENTINE RECEPTOR CLASS BETA-16-RELATED"/>
    <property type="match status" value="1"/>
</dbReference>
<evidence type="ECO:0000256" key="2">
    <source>
        <dbReference type="ARBA" id="ARBA00006860"/>
    </source>
</evidence>
<evidence type="ECO:0000256" key="5">
    <source>
        <dbReference type="ARBA" id="ARBA00023136"/>
    </source>
</evidence>
<evidence type="ECO:0000256" key="3">
    <source>
        <dbReference type="ARBA" id="ARBA00022692"/>
    </source>
</evidence>
<dbReference type="InterPro" id="IPR019408">
    <property type="entry name" value="7TM_GPCR_serpentine_rcpt_Srab"/>
</dbReference>
<comment type="caution">
    <text evidence="7">The sequence shown here is derived from an EMBL/GenBank/DDBJ whole genome shotgun (WGS) entry which is preliminary data.</text>
</comment>
<feature type="transmembrane region" description="Helical" evidence="6">
    <location>
        <begin position="105"/>
        <end position="128"/>
    </location>
</feature>
<feature type="transmembrane region" description="Helical" evidence="6">
    <location>
        <begin position="32"/>
        <end position="53"/>
    </location>
</feature>
<name>A0AA36H587_CYLNA</name>
<reference evidence="7" key="1">
    <citation type="submission" date="2023-07" db="EMBL/GenBank/DDBJ databases">
        <authorList>
            <consortium name="CYATHOMIX"/>
        </authorList>
    </citation>
    <scope>NUCLEOTIDE SEQUENCE</scope>
    <source>
        <strain evidence="7">N/A</strain>
    </source>
</reference>
<comment type="similarity">
    <text evidence="2">Belongs to the nematode receptor-like protein srb family.</text>
</comment>
<feature type="transmembrane region" description="Helical" evidence="6">
    <location>
        <begin position="156"/>
        <end position="179"/>
    </location>
</feature>
<organism evidence="7 8">
    <name type="scientific">Cylicocyclus nassatus</name>
    <name type="common">Nematode worm</name>
    <dbReference type="NCBI Taxonomy" id="53992"/>
    <lineage>
        <taxon>Eukaryota</taxon>
        <taxon>Metazoa</taxon>
        <taxon>Ecdysozoa</taxon>
        <taxon>Nematoda</taxon>
        <taxon>Chromadorea</taxon>
        <taxon>Rhabditida</taxon>
        <taxon>Rhabditina</taxon>
        <taxon>Rhabditomorpha</taxon>
        <taxon>Strongyloidea</taxon>
        <taxon>Strongylidae</taxon>
        <taxon>Cylicocyclus</taxon>
    </lineage>
</organism>
<comment type="subcellular location">
    <subcellularLocation>
        <location evidence="1">Membrane</location>
        <topology evidence="1">Multi-pass membrane protein</topology>
    </subcellularLocation>
</comment>
<proteinExistence type="inferred from homology"/>
<keyword evidence="3 6" id="KW-0812">Transmembrane</keyword>
<evidence type="ECO:0000256" key="1">
    <source>
        <dbReference type="ARBA" id="ARBA00004141"/>
    </source>
</evidence>
<keyword evidence="8" id="KW-1185">Reference proteome</keyword>
<feature type="transmembrane region" description="Helical" evidence="6">
    <location>
        <begin position="199"/>
        <end position="219"/>
    </location>
</feature>
<evidence type="ECO:0000313" key="7">
    <source>
        <dbReference type="EMBL" id="CAJ0603929.1"/>
    </source>
</evidence>
<evidence type="ECO:0000256" key="6">
    <source>
        <dbReference type="SAM" id="Phobius"/>
    </source>
</evidence>
<feature type="transmembrane region" description="Helical" evidence="6">
    <location>
        <begin position="65"/>
        <end position="85"/>
    </location>
</feature>
<keyword evidence="5 6" id="KW-0472">Membrane</keyword>
<evidence type="ECO:0000256" key="4">
    <source>
        <dbReference type="ARBA" id="ARBA00022989"/>
    </source>
</evidence>
<protein>
    <submittedName>
        <fullName evidence="7">Uncharacterized protein</fullName>
    </submittedName>
</protein>
<dbReference type="EMBL" id="CATQJL010000305">
    <property type="protein sequence ID" value="CAJ0603929.1"/>
    <property type="molecule type" value="Genomic_DNA"/>
</dbReference>
<keyword evidence="4 6" id="KW-1133">Transmembrane helix</keyword>
<accession>A0AA36H587</accession>
<dbReference type="Pfam" id="PF10292">
    <property type="entry name" value="7TM_GPCR_Srab"/>
    <property type="match status" value="1"/>
</dbReference>
<dbReference type="AlphaFoldDB" id="A0AA36H587"/>
<dbReference type="GO" id="GO:0007606">
    <property type="term" value="P:sensory perception of chemical stimulus"/>
    <property type="evidence" value="ECO:0007669"/>
    <property type="project" value="InterPro"/>
</dbReference>
<dbReference type="PANTHER" id="PTHR31216">
    <property type="entry name" value="SERPENTINE RECEPTOR CLASS BETA-1-RELATED-RELATED"/>
    <property type="match status" value="1"/>
</dbReference>
<dbReference type="GO" id="GO:0004888">
    <property type="term" value="F:transmembrane signaling receptor activity"/>
    <property type="evidence" value="ECO:0007669"/>
    <property type="project" value="InterPro"/>
</dbReference>
<dbReference type="InterPro" id="IPR002184">
    <property type="entry name" value="7TM_GPCR_serpentine_rcpt_Srb"/>
</dbReference>
<dbReference type="Proteomes" id="UP001176961">
    <property type="component" value="Unassembled WGS sequence"/>
</dbReference>